<comment type="caution">
    <text evidence="4">The sequence shown here is derived from an EMBL/GenBank/DDBJ whole genome shotgun (WGS) entry which is preliminary data.</text>
</comment>
<dbReference type="InterPro" id="IPR051016">
    <property type="entry name" value="Diverse_Substrate_AcTransf"/>
</dbReference>
<accession>A0A953LBK2</accession>
<evidence type="ECO:0000313" key="4">
    <source>
        <dbReference type="EMBL" id="MBY5958631.1"/>
    </source>
</evidence>
<reference evidence="4" key="1">
    <citation type="submission" date="2021-06" db="EMBL/GenBank/DDBJ databases">
        <title>44 bacteria genomes isolated from Dapeng, Shenzhen.</title>
        <authorList>
            <person name="Zheng W."/>
            <person name="Yu S."/>
            <person name="Huang Y."/>
        </authorList>
    </citation>
    <scope>NUCLEOTIDE SEQUENCE</scope>
    <source>
        <strain evidence="4">DP5N28-2</strain>
    </source>
</reference>
<evidence type="ECO:0000256" key="2">
    <source>
        <dbReference type="ARBA" id="ARBA00023315"/>
    </source>
</evidence>
<name>A0A953LBK2_9BACT</name>
<evidence type="ECO:0000313" key="5">
    <source>
        <dbReference type="Proteomes" id="UP000753961"/>
    </source>
</evidence>
<dbReference type="SUPFAM" id="SSF55729">
    <property type="entry name" value="Acyl-CoA N-acyltransferases (Nat)"/>
    <property type="match status" value="1"/>
</dbReference>
<keyword evidence="1 4" id="KW-0808">Transferase</keyword>
<dbReference type="GO" id="GO:0008080">
    <property type="term" value="F:N-acetyltransferase activity"/>
    <property type="evidence" value="ECO:0007669"/>
    <property type="project" value="UniProtKB-ARBA"/>
</dbReference>
<keyword evidence="2 4" id="KW-0012">Acyltransferase</keyword>
<dbReference type="InterPro" id="IPR000182">
    <property type="entry name" value="GNAT_dom"/>
</dbReference>
<dbReference type="RefSeq" id="WP_222580164.1">
    <property type="nucleotide sequence ID" value="NZ_JAHVHU010000009.1"/>
</dbReference>
<dbReference type="Proteomes" id="UP000753961">
    <property type="component" value="Unassembled WGS sequence"/>
</dbReference>
<dbReference type="PANTHER" id="PTHR10545">
    <property type="entry name" value="DIAMINE N-ACETYLTRANSFERASE"/>
    <property type="match status" value="1"/>
</dbReference>
<protein>
    <submittedName>
        <fullName evidence="4">GNAT family N-acetyltransferase</fullName>
        <ecNumber evidence="4">2.3.1.-</ecNumber>
    </submittedName>
</protein>
<dbReference type="PANTHER" id="PTHR10545:SF29">
    <property type="entry name" value="GH14572P-RELATED"/>
    <property type="match status" value="1"/>
</dbReference>
<dbReference type="PROSITE" id="PS51186">
    <property type="entry name" value="GNAT"/>
    <property type="match status" value="1"/>
</dbReference>
<dbReference type="Gene3D" id="3.40.630.30">
    <property type="match status" value="1"/>
</dbReference>
<evidence type="ECO:0000256" key="1">
    <source>
        <dbReference type="ARBA" id="ARBA00022679"/>
    </source>
</evidence>
<dbReference type="EC" id="2.3.1.-" evidence="4"/>
<dbReference type="Pfam" id="PF00583">
    <property type="entry name" value="Acetyltransf_1"/>
    <property type="match status" value="1"/>
</dbReference>
<dbReference type="CDD" id="cd04301">
    <property type="entry name" value="NAT_SF"/>
    <property type="match status" value="1"/>
</dbReference>
<evidence type="ECO:0000259" key="3">
    <source>
        <dbReference type="PROSITE" id="PS51186"/>
    </source>
</evidence>
<proteinExistence type="predicted"/>
<gene>
    <name evidence="4" type="ORF">KUV50_10835</name>
</gene>
<dbReference type="InterPro" id="IPR016181">
    <property type="entry name" value="Acyl_CoA_acyltransferase"/>
</dbReference>
<keyword evidence="5" id="KW-1185">Reference proteome</keyword>
<feature type="domain" description="N-acetyltransferase" evidence="3">
    <location>
        <begin position="4"/>
        <end position="150"/>
    </location>
</feature>
<sequence length="150" mass="17379">MNKVNYVTYTNSDFDHLLRMSQKLWTDYSKDQLVKLLTQTVKSEKYHTLIAKDAPAGRYAGFAIFSIRTDPVEGAVNSPTGYLEGIFVESDYRMMGIAKEFLRMGELWCKEKGCTQLGSDTWLTDQESRAFHKNMGFWEEEEVVHFLKNL</sequence>
<organism evidence="4 5">
    <name type="scientific">Membranihabitans marinus</name>
    <dbReference type="NCBI Taxonomy" id="1227546"/>
    <lineage>
        <taxon>Bacteria</taxon>
        <taxon>Pseudomonadati</taxon>
        <taxon>Bacteroidota</taxon>
        <taxon>Saprospiria</taxon>
        <taxon>Saprospirales</taxon>
        <taxon>Saprospiraceae</taxon>
        <taxon>Membranihabitans</taxon>
    </lineage>
</organism>
<dbReference type="EMBL" id="JAHVHU010000009">
    <property type="protein sequence ID" value="MBY5958631.1"/>
    <property type="molecule type" value="Genomic_DNA"/>
</dbReference>
<dbReference type="AlphaFoldDB" id="A0A953LBK2"/>